<protein>
    <recommendedName>
        <fullName evidence="3">DUF4412 domain-containing protein</fullName>
    </recommendedName>
</protein>
<keyword evidence="2" id="KW-1185">Reference proteome</keyword>
<evidence type="ECO:0008006" key="3">
    <source>
        <dbReference type="Google" id="ProtNLM"/>
    </source>
</evidence>
<name>A0A1D9PC79_9FLAO</name>
<dbReference type="OrthoDB" id="1377129at2"/>
<proteinExistence type="predicted"/>
<gene>
    <name evidence="1" type="ORF">BIW12_12390</name>
</gene>
<dbReference type="AlphaFoldDB" id="A0A1D9PC79"/>
<dbReference type="Proteomes" id="UP000178198">
    <property type="component" value="Chromosome"/>
</dbReference>
<reference evidence="1 2" key="1">
    <citation type="submission" date="2016-10" db="EMBL/GenBank/DDBJ databases">
        <title>Complete Genome Sequence of Flavobacterium sp. PK15.</title>
        <authorList>
            <person name="Ekwe A."/>
            <person name="Kim S.B."/>
        </authorList>
    </citation>
    <scope>NUCLEOTIDE SEQUENCE [LARGE SCALE GENOMIC DNA]</scope>
    <source>
        <strain evidence="1 2">PK15</strain>
    </source>
</reference>
<accession>A0A1D9PC79</accession>
<organism evidence="1 2">
    <name type="scientific">Flavobacterium commune</name>
    <dbReference type="NCBI Taxonomy" id="1306519"/>
    <lineage>
        <taxon>Bacteria</taxon>
        <taxon>Pseudomonadati</taxon>
        <taxon>Bacteroidota</taxon>
        <taxon>Flavobacteriia</taxon>
        <taxon>Flavobacteriales</taxon>
        <taxon>Flavobacteriaceae</taxon>
        <taxon>Flavobacterium</taxon>
    </lineage>
</organism>
<dbReference type="EMBL" id="CP017774">
    <property type="protein sequence ID" value="APA00162.1"/>
    <property type="molecule type" value="Genomic_DNA"/>
</dbReference>
<evidence type="ECO:0000313" key="1">
    <source>
        <dbReference type="EMBL" id="APA00162.1"/>
    </source>
</evidence>
<sequence length="200" mass="22723">MTVLTATVSGQNFQGQIVYQNTYTSKLPNVTSEQFSTMMGSTQNYIIKDGDYKSSTNGTMFQWQLYINKDNKLYNKMSNSETVFWNDGATNPDGILKIEVNKGVTEVLGHKCDEIVLTCKSGIQKYYFNSKISVEPSIFTGHLFGNWYDYLKVAKALPLKMVIENAQFTMTSIATEIKEMKLDDKEFQLSKNTKTVKSPY</sequence>
<evidence type="ECO:0000313" key="2">
    <source>
        <dbReference type="Proteomes" id="UP000178198"/>
    </source>
</evidence>
<dbReference type="KEGG" id="fcm:BIW12_12390"/>